<dbReference type="RefSeq" id="WP_003332778.1">
    <property type="nucleotide sequence ID" value="NZ_JJRY01000001.1"/>
</dbReference>
<proteinExistence type="predicted"/>
<dbReference type="AlphaFoldDB" id="A0A072NQX2"/>
<dbReference type="Proteomes" id="UP000027936">
    <property type="component" value="Unassembled WGS sequence"/>
</dbReference>
<keyword evidence="1" id="KW-0812">Transmembrane</keyword>
<dbReference type="InterPro" id="IPR025917">
    <property type="entry name" value="YuiB"/>
</dbReference>
<accession>A0A072NQX2</accession>
<feature type="transmembrane region" description="Helical" evidence="1">
    <location>
        <begin position="32"/>
        <end position="51"/>
    </location>
</feature>
<dbReference type="Pfam" id="PF14068">
    <property type="entry name" value="YuiB"/>
    <property type="match status" value="1"/>
</dbReference>
<comment type="caution">
    <text evidence="2">The sequence shown here is derived from an EMBL/GenBank/DDBJ whole genome shotgun (WGS) entry which is preliminary data.</text>
</comment>
<dbReference type="PATRIC" id="fig|1348973.3.peg.84"/>
<feature type="transmembrane region" description="Helical" evidence="1">
    <location>
        <begin position="71"/>
        <end position="97"/>
    </location>
</feature>
<protein>
    <submittedName>
        <fullName evidence="2">Putative membrane protein</fullName>
    </submittedName>
</protein>
<reference evidence="2 3" key="1">
    <citation type="submission" date="2014-04" db="EMBL/GenBank/DDBJ databases">
        <title>Draft genome sequence of Bacillus azotoformans MEV2011, a (co-) denitrifying strain unable to grow in the presence of oxygen.</title>
        <authorList>
            <person name="Nielsen M."/>
            <person name="Schreiber L."/>
            <person name="Finster K."/>
            <person name="Schramm A."/>
        </authorList>
    </citation>
    <scope>NUCLEOTIDE SEQUENCE [LARGE SCALE GENOMIC DNA]</scope>
    <source>
        <strain evidence="2 3">MEV2011</strain>
    </source>
</reference>
<evidence type="ECO:0000313" key="2">
    <source>
        <dbReference type="EMBL" id="KEF40074.1"/>
    </source>
</evidence>
<organism evidence="2 3">
    <name type="scientific">Schinkia azotoformans MEV2011</name>
    <dbReference type="NCBI Taxonomy" id="1348973"/>
    <lineage>
        <taxon>Bacteria</taxon>
        <taxon>Bacillati</taxon>
        <taxon>Bacillota</taxon>
        <taxon>Bacilli</taxon>
        <taxon>Bacillales</taxon>
        <taxon>Bacillaceae</taxon>
        <taxon>Calidifontibacillus/Schinkia group</taxon>
        <taxon>Schinkia</taxon>
    </lineage>
</organism>
<name>A0A072NQX2_SCHAZ</name>
<keyword evidence="1" id="KW-1133">Transmembrane helix</keyword>
<evidence type="ECO:0000313" key="3">
    <source>
        <dbReference type="Proteomes" id="UP000027936"/>
    </source>
</evidence>
<feature type="transmembrane region" description="Helical" evidence="1">
    <location>
        <begin position="6"/>
        <end position="25"/>
    </location>
</feature>
<dbReference type="EMBL" id="JJRY01000001">
    <property type="protein sequence ID" value="KEF40074.1"/>
    <property type="molecule type" value="Genomic_DNA"/>
</dbReference>
<dbReference type="GeneID" id="89468864"/>
<sequence length="105" mass="11752">MGIPQLLVSMLLFIVLFLGIGFILNMLLRTSWLMAVVYPIVVILIVDKIRFFKYFTEPAESFKRLADNFSALGGADVIILSSGFLGAILSGVVIKFLRKNGYQMF</sequence>
<evidence type="ECO:0000256" key="1">
    <source>
        <dbReference type="SAM" id="Phobius"/>
    </source>
</evidence>
<keyword evidence="1" id="KW-0472">Membrane</keyword>
<gene>
    <name evidence="2" type="ORF">M670_00089</name>
</gene>